<evidence type="ECO:0000313" key="2">
    <source>
        <dbReference type="Proteomes" id="UP001156140"/>
    </source>
</evidence>
<dbReference type="RefSeq" id="WP_035090730.1">
    <property type="nucleotide sequence ID" value="NZ_JAKETQ010000001.1"/>
</dbReference>
<protein>
    <submittedName>
        <fullName evidence="1">Uncharacterized protein</fullName>
    </submittedName>
</protein>
<gene>
    <name evidence="1" type="ORF">ML536_13975</name>
</gene>
<dbReference type="EMBL" id="JALAZD010000001">
    <property type="protein sequence ID" value="MCI0127932.1"/>
    <property type="molecule type" value="Genomic_DNA"/>
</dbReference>
<dbReference type="Proteomes" id="UP001156140">
    <property type="component" value="Unassembled WGS sequence"/>
</dbReference>
<sequence>MLLRDAVLEGPQPAEVQALLRLCREPDYHPLPEIVRQLEAKGWVDTAGETHLVTLTGRTVVER</sequence>
<organism evidence="1 2">
    <name type="scientific">Paradevosia shaoguanensis</name>
    <dbReference type="NCBI Taxonomy" id="1335043"/>
    <lineage>
        <taxon>Bacteria</taxon>
        <taxon>Pseudomonadati</taxon>
        <taxon>Pseudomonadota</taxon>
        <taxon>Alphaproteobacteria</taxon>
        <taxon>Hyphomicrobiales</taxon>
        <taxon>Devosiaceae</taxon>
        <taxon>Paradevosia</taxon>
    </lineage>
</organism>
<accession>A0AA41UC71</accession>
<comment type="caution">
    <text evidence="1">The sequence shown here is derived from an EMBL/GenBank/DDBJ whole genome shotgun (WGS) entry which is preliminary data.</text>
</comment>
<keyword evidence="2" id="KW-1185">Reference proteome</keyword>
<dbReference type="AlphaFoldDB" id="A0AA41UC71"/>
<evidence type="ECO:0000313" key="1">
    <source>
        <dbReference type="EMBL" id="MCI0127932.1"/>
    </source>
</evidence>
<name>A0AA41UC71_9HYPH</name>
<reference evidence="1" key="1">
    <citation type="submission" date="2022-03" db="EMBL/GenBank/DDBJ databases">
        <title>The complete genome sequence of a Methyloterrigena soli.</title>
        <authorList>
            <person name="Zi Z."/>
        </authorList>
    </citation>
    <scope>NUCLEOTIDE SEQUENCE</scope>
    <source>
        <strain evidence="1">M48</strain>
    </source>
</reference>
<proteinExistence type="predicted"/>